<feature type="transmembrane region" description="Helical" evidence="8">
    <location>
        <begin position="38"/>
        <end position="60"/>
    </location>
</feature>
<evidence type="ECO:0000256" key="6">
    <source>
        <dbReference type="ARBA" id="ARBA00023136"/>
    </source>
</evidence>
<evidence type="ECO:0000313" key="10">
    <source>
        <dbReference type="EMBL" id="SVC95646.1"/>
    </source>
</evidence>
<evidence type="ECO:0000256" key="3">
    <source>
        <dbReference type="ARBA" id="ARBA00022475"/>
    </source>
</evidence>
<dbReference type="GO" id="GO:0005886">
    <property type="term" value="C:plasma membrane"/>
    <property type="evidence" value="ECO:0007669"/>
    <property type="project" value="UniProtKB-SubCell"/>
</dbReference>
<evidence type="ECO:0000256" key="1">
    <source>
        <dbReference type="ARBA" id="ARBA00004651"/>
    </source>
</evidence>
<keyword evidence="6 8" id="KW-0472">Membrane</keyword>
<feature type="domain" description="MotA/TolQ/ExbB proton channel" evidence="9">
    <location>
        <begin position="140"/>
        <end position="192"/>
    </location>
</feature>
<protein>
    <recommendedName>
        <fullName evidence="9">MotA/TolQ/ExbB proton channel domain-containing protein</fullName>
    </recommendedName>
</protein>
<organism evidence="10">
    <name type="scientific">marine metagenome</name>
    <dbReference type="NCBI Taxonomy" id="408172"/>
    <lineage>
        <taxon>unclassified sequences</taxon>
        <taxon>metagenomes</taxon>
        <taxon>ecological metagenomes</taxon>
    </lineage>
</organism>
<keyword evidence="4 8" id="KW-0812">Transmembrane</keyword>
<evidence type="ECO:0000256" key="5">
    <source>
        <dbReference type="ARBA" id="ARBA00022989"/>
    </source>
</evidence>
<feature type="non-terminal residue" evidence="10">
    <location>
        <position position="193"/>
    </location>
</feature>
<dbReference type="AlphaFoldDB" id="A0A382RDA0"/>
<reference evidence="10" key="1">
    <citation type="submission" date="2018-05" db="EMBL/GenBank/DDBJ databases">
        <authorList>
            <person name="Lanie J.A."/>
            <person name="Ng W.-L."/>
            <person name="Kazmierczak K.M."/>
            <person name="Andrzejewski T.M."/>
            <person name="Davidsen T.M."/>
            <person name="Wayne K.J."/>
            <person name="Tettelin H."/>
            <person name="Glass J.I."/>
            <person name="Rusch D."/>
            <person name="Podicherti R."/>
            <person name="Tsui H.-C.T."/>
            <person name="Winkler M.E."/>
        </authorList>
    </citation>
    <scope>NUCLEOTIDE SEQUENCE</scope>
</reference>
<gene>
    <name evidence="10" type="ORF">METZ01_LOCUS348500</name>
</gene>
<dbReference type="EMBL" id="UINC01120880">
    <property type="protein sequence ID" value="SVC95646.1"/>
    <property type="molecule type" value="Genomic_DNA"/>
</dbReference>
<evidence type="ECO:0000256" key="4">
    <source>
        <dbReference type="ARBA" id="ARBA00022692"/>
    </source>
</evidence>
<keyword evidence="3" id="KW-1003">Cell membrane</keyword>
<feature type="compositionally biased region" description="Low complexity" evidence="7">
    <location>
        <begin position="117"/>
        <end position="130"/>
    </location>
</feature>
<sequence length="193" mass="21133">MDLFERFLIALLLQPEEISETSNGFGGGIFELVARSSLISQAVLALLLVFSIASWAIIILKLREFGRVETDTKTFIQIFRKSNKLSEVHSVCKSLSMSPLAGVFQAGHTELNSQLRQTQSTTTPPADTSAPPRPALRSFEALDRSLMRASNVEVNRLERYVQLLATTASVSPFIGLFGTVVGIIISFQSIGET</sequence>
<accession>A0A382RDA0</accession>
<comment type="subcellular location">
    <subcellularLocation>
        <location evidence="1">Cell membrane</location>
        <topology evidence="1">Multi-pass membrane protein</topology>
    </subcellularLocation>
</comment>
<evidence type="ECO:0000256" key="2">
    <source>
        <dbReference type="ARBA" id="ARBA00010442"/>
    </source>
</evidence>
<name>A0A382RDA0_9ZZZZ</name>
<dbReference type="GO" id="GO:0017038">
    <property type="term" value="P:protein import"/>
    <property type="evidence" value="ECO:0007669"/>
    <property type="project" value="TreeGrafter"/>
</dbReference>
<comment type="similarity">
    <text evidence="2">Belongs to the ExbB/TolQ family.</text>
</comment>
<dbReference type="Pfam" id="PF01618">
    <property type="entry name" value="MotA_ExbB"/>
    <property type="match status" value="1"/>
</dbReference>
<dbReference type="PANTHER" id="PTHR30625:SF3">
    <property type="entry name" value="TOL-PAL SYSTEM PROTEIN TOLQ"/>
    <property type="match status" value="1"/>
</dbReference>
<dbReference type="InterPro" id="IPR050790">
    <property type="entry name" value="ExbB/TolQ_transport"/>
</dbReference>
<feature type="transmembrane region" description="Helical" evidence="8">
    <location>
        <begin position="163"/>
        <end position="187"/>
    </location>
</feature>
<evidence type="ECO:0000259" key="9">
    <source>
        <dbReference type="Pfam" id="PF01618"/>
    </source>
</evidence>
<dbReference type="PANTHER" id="PTHR30625">
    <property type="entry name" value="PROTEIN TOLQ"/>
    <property type="match status" value="1"/>
</dbReference>
<evidence type="ECO:0000256" key="7">
    <source>
        <dbReference type="SAM" id="MobiDB-lite"/>
    </source>
</evidence>
<dbReference type="InterPro" id="IPR002898">
    <property type="entry name" value="MotA_ExbB_proton_chnl"/>
</dbReference>
<feature type="region of interest" description="Disordered" evidence="7">
    <location>
        <begin position="114"/>
        <end position="134"/>
    </location>
</feature>
<keyword evidence="5 8" id="KW-1133">Transmembrane helix</keyword>
<evidence type="ECO:0000256" key="8">
    <source>
        <dbReference type="SAM" id="Phobius"/>
    </source>
</evidence>
<proteinExistence type="inferred from homology"/>